<evidence type="ECO:0000256" key="5">
    <source>
        <dbReference type="ARBA" id="ARBA00022777"/>
    </source>
</evidence>
<dbReference type="PANTHER" id="PTHR43095:SF5">
    <property type="entry name" value="XYLULOSE KINASE"/>
    <property type="match status" value="1"/>
</dbReference>
<protein>
    <recommendedName>
        <fullName evidence="8 10">Xylulose kinase</fullName>
        <shortName evidence="8 10">Xylulokinase</shortName>
        <ecNumber evidence="8 10">2.7.1.17</ecNumber>
    </recommendedName>
</protein>
<evidence type="ECO:0000256" key="7">
    <source>
        <dbReference type="ARBA" id="ARBA00023277"/>
    </source>
</evidence>
<dbReference type="EC" id="2.7.1.17" evidence="8 10"/>
<dbReference type="PROSITE" id="PS00445">
    <property type="entry name" value="FGGY_KINASES_2"/>
    <property type="match status" value="1"/>
</dbReference>
<dbReference type="GO" id="GO:0004856">
    <property type="term" value="F:D-xylulokinase activity"/>
    <property type="evidence" value="ECO:0007669"/>
    <property type="project" value="UniProtKB-UniRule"/>
</dbReference>
<evidence type="ECO:0000256" key="1">
    <source>
        <dbReference type="ARBA" id="ARBA00009156"/>
    </source>
</evidence>
<accession>A0A316TLK5</accession>
<dbReference type="InterPro" id="IPR000577">
    <property type="entry name" value="Carb_kinase_FGGY"/>
</dbReference>
<dbReference type="OrthoDB" id="9805576at2"/>
<comment type="catalytic activity">
    <reaction evidence="8 10">
        <text>D-xylulose + ATP = D-xylulose 5-phosphate + ADP + H(+)</text>
        <dbReference type="Rhea" id="RHEA:10964"/>
        <dbReference type="ChEBI" id="CHEBI:15378"/>
        <dbReference type="ChEBI" id="CHEBI:17140"/>
        <dbReference type="ChEBI" id="CHEBI:30616"/>
        <dbReference type="ChEBI" id="CHEBI:57737"/>
        <dbReference type="ChEBI" id="CHEBI:456216"/>
        <dbReference type="EC" id="2.7.1.17"/>
    </reaction>
</comment>
<comment type="similarity">
    <text evidence="1 8 9">Belongs to the FGGY kinase family.</text>
</comment>
<feature type="domain" description="Carbohydrate kinase FGGY C-terminal" evidence="12">
    <location>
        <begin position="238"/>
        <end position="421"/>
    </location>
</feature>
<dbReference type="SUPFAM" id="SSF53067">
    <property type="entry name" value="Actin-like ATPase domain"/>
    <property type="match status" value="2"/>
</dbReference>
<evidence type="ECO:0000256" key="4">
    <source>
        <dbReference type="ARBA" id="ARBA00022741"/>
    </source>
</evidence>
<dbReference type="HAMAP" id="MF_02220">
    <property type="entry name" value="XylB"/>
    <property type="match status" value="1"/>
</dbReference>
<reference evidence="13 14" key="1">
    <citation type="submission" date="2018-05" db="EMBL/GenBank/DDBJ databases">
        <title>Nocardioides silvaticus genome.</title>
        <authorList>
            <person name="Li C."/>
            <person name="Wang G."/>
        </authorList>
    </citation>
    <scope>NUCLEOTIDE SEQUENCE [LARGE SCALE GENOMIC DNA]</scope>
    <source>
        <strain evidence="13 14">CCTCC AB 2018079</strain>
    </source>
</reference>
<dbReference type="Gene3D" id="3.30.420.40">
    <property type="match status" value="2"/>
</dbReference>
<keyword evidence="2 8" id="KW-0859">Xylose metabolism</keyword>
<dbReference type="GO" id="GO:0042732">
    <property type="term" value="P:D-xylose metabolic process"/>
    <property type="evidence" value="ECO:0007669"/>
    <property type="project" value="UniProtKB-KW"/>
</dbReference>
<dbReference type="PIRSF" id="PIRSF000538">
    <property type="entry name" value="GlpK"/>
    <property type="match status" value="1"/>
</dbReference>
<comment type="caution">
    <text evidence="13">The sequence shown here is derived from an EMBL/GenBank/DDBJ whole genome shotgun (WGS) entry which is preliminary data.</text>
</comment>
<feature type="binding site" evidence="8">
    <location>
        <begin position="69"/>
        <end position="70"/>
    </location>
    <ligand>
        <name>substrate</name>
    </ligand>
</feature>
<keyword evidence="14" id="KW-1185">Reference proteome</keyword>
<gene>
    <name evidence="8 10 13" type="primary">xylB</name>
    <name evidence="13" type="ORF">DJ010_03340</name>
</gene>
<dbReference type="InterPro" id="IPR018483">
    <property type="entry name" value="Carb_kinase_FGGY_CS"/>
</dbReference>
<dbReference type="AlphaFoldDB" id="A0A316TLK5"/>
<evidence type="ECO:0000259" key="12">
    <source>
        <dbReference type="Pfam" id="PF02782"/>
    </source>
</evidence>
<evidence type="ECO:0000313" key="13">
    <source>
        <dbReference type="EMBL" id="PWN04668.1"/>
    </source>
</evidence>
<evidence type="ECO:0000256" key="8">
    <source>
        <dbReference type="HAMAP-Rule" id="MF_02220"/>
    </source>
</evidence>
<dbReference type="RefSeq" id="WP_109692172.1">
    <property type="nucleotide sequence ID" value="NZ_QGDD01000001.1"/>
</dbReference>
<keyword evidence="3 8" id="KW-0808">Transferase</keyword>
<feature type="site" description="Important for activity" evidence="8">
    <location>
        <position position="8"/>
    </location>
</feature>
<feature type="domain" description="Carbohydrate kinase FGGY N-terminal" evidence="11">
    <location>
        <begin position="4"/>
        <end position="216"/>
    </location>
</feature>
<evidence type="ECO:0000313" key="14">
    <source>
        <dbReference type="Proteomes" id="UP000245507"/>
    </source>
</evidence>
<dbReference type="InterPro" id="IPR043129">
    <property type="entry name" value="ATPase_NBD"/>
</dbReference>
<keyword evidence="5 8" id="KW-0418">Kinase</keyword>
<dbReference type="Pfam" id="PF00370">
    <property type="entry name" value="FGGY_N"/>
    <property type="match status" value="1"/>
</dbReference>
<dbReference type="InterPro" id="IPR050406">
    <property type="entry name" value="FGGY_Carb_Kinase"/>
</dbReference>
<dbReference type="GO" id="GO:0005524">
    <property type="term" value="F:ATP binding"/>
    <property type="evidence" value="ECO:0007669"/>
    <property type="project" value="UniProtKB-UniRule"/>
</dbReference>
<evidence type="ECO:0000256" key="2">
    <source>
        <dbReference type="ARBA" id="ARBA00022629"/>
    </source>
</evidence>
<dbReference type="PANTHER" id="PTHR43095">
    <property type="entry name" value="SUGAR KINASE"/>
    <property type="match status" value="1"/>
</dbReference>
<evidence type="ECO:0000259" key="11">
    <source>
        <dbReference type="Pfam" id="PF00370"/>
    </source>
</evidence>
<dbReference type="NCBIfam" id="TIGR01312">
    <property type="entry name" value="XylB"/>
    <property type="match status" value="1"/>
</dbReference>
<feature type="active site" description="Proton acceptor" evidence="8">
    <location>
        <position position="222"/>
    </location>
</feature>
<keyword evidence="7 8" id="KW-0119">Carbohydrate metabolism</keyword>
<keyword evidence="6 8" id="KW-0067">ATP-binding</keyword>
<evidence type="ECO:0000256" key="3">
    <source>
        <dbReference type="ARBA" id="ARBA00022679"/>
    </source>
</evidence>
<evidence type="ECO:0000256" key="9">
    <source>
        <dbReference type="RuleBase" id="RU003733"/>
    </source>
</evidence>
<dbReference type="Proteomes" id="UP000245507">
    <property type="component" value="Unassembled WGS sequence"/>
</dbReference>
<dbReference type="EMBL" id="QGDD01000001">
    <property type="protein sequence ID" value="PWN04668.1"/>
    <property type="molecule type" value="Genomic_DNA"/>
</dbReference>
<dbReference type="Pfam" id="PF02782">
    <property type="entry name" value="FGGY_C"/>
    <property type="match status" value="1"/>
</dbReference>
<dbReference type="InterPro" id="IPR018484">
    <property type="entry name" value="FGGY_N"/>
</dbReference>
<dbReference type="GO" id="GO:0005998">
    <property type="term" value="P:xylulose catabolic process"/>
    <property type="evidence" value="ECO:0007669"/>
    <property type="project" value="UniProtKB-UniRule"/>
</dbReference>
<evidence type="ECO:0000256" key="6">
    <source>
        <dbReference type="ARBA" id="ARBA00022840"/>
    </source>
</evidence>
<dbReference type="InterPro" id="IPR018485">
    <property type="entry name" value="FGGY_C"/>
</dbReference>
<sequence>MPLALGVDSSTQSTKAVLVDADDGTVVAQQSAPHPPGTEVDPRAWLEAVDAATAGLLERADAVAVAGQQHGMVALGKDGRPVRDALLWNDTRSARAAADLIAELGGPQPCADAIGSVLVASFTSTKLRWLRDAEPEHAARVARVLLPHDYVSAHLAAPGTPLFTDRGDASGTGYFDARAVRWRHDLLESALGHDAELPDVVAPGAAAGRTVGGAVLAAGTGDNMGAALGLDLTPADVLVSIGTSGVASTVATDPVADGSGTVTGFADARGGYLPMVTTMNAAGILDLQARWLGVDHDELARLALASTPGAGGVIFSPYYGGERTPNRPDAAGTWTGLTPRTTREDLARAAFEALLCSLADAVDALVARTGTEPVRVFLVGGATRSPAVRALAPVILGRDVVLPEEGEYVARGAARQAGWALSGTDQPPAWPVPTAGTLTGAPDPTVRERYAALRDGLEKLDHRVAHQGGNR</sequence>
<name>A0A316TLK5_9ACTN</name>
<organism evidence="13 14">
    <name type="scientific">Nocardioides silvaticus</name>
    <dbReference type="NCBI Taxonomy" id="2201891"/>
    <lineage>
        <taxon>Bacteria</taxon>
        <taxon>Bacillati</taxon>
        <taxon>Actinomycetota</taxon>
        <taxon>Actinomycetes</taxon>
        <taxon>Propionibacteriales</taxon>
        <taxon>Nocardioidaceae</taxon>
        <taxon>Nocardioides</taxon>
    </lineage>
</organism>
<comment type="function">
    <text evidence="8">Catalyzes the phosphorylation of D-xylulose to D-xylulose 5-phosphate.</text>
</comment>
<proteinExistence type="inferred from homology"/>
<evidence type="ECO:0000256" key="10">
    <source>
        <dbReference type="RuleBase" id="RU364073"/>
    </source>
</evidence>
<dbReference type="CDD" id="cd07809">
    <property type="entry name" value="ASKHA_NBD_FGGY_BaXK-like"/>
    <property type="match status" value="1"/>
</dbReference>
<keyword evidence="4 8" id="KW-0547">Nucleotide-binding</keyword>
<dbReference type="InterPro" id="IPR006000">
    <property type="entry name" value="Xylulokinase"/>
</dbReference>